<proteinExistence type="predicted"/>
<dbReference type="PATRIC" id="fig|1231377.3.peg.1205"/>
<reference evidence="1 2" key="1">
    <citation type="journal article" date="2012" name="J. Bacteriol.">
        <title>Genome Sequence of the Bacteriocin-Producing Strain Lactococcus garvieae DCC43.</title>
        <authorList>
            <person name="Gabrielsen C."/>
            <person name="Brede D.A."/>
            <person name="Hernandez P.E."/>
            <person name="Nes I.F."/>
            <person name="Diep D.B."/>
        </authorList>
    </citation>
    <scope>NUCLEOTIDE SEQUENCE [LARGE SCALE GENOMIC DNA]</scope>
    <source>
        <strain evidence="1 2">DCC43</strain>
    </source>
</reference>
<dbReference type="AlphaFoldDB" id="K2PIX2"/>
<dbReference type="EMBL" id="AMQS01000014">
    <property type="protein sequence ID" value="EKF51390.1"/>
    <property type="molecule type" value="Genomic_DNA"/>
</dbReference>
<organism evidence="1 2">
    <name type="scientific">Lactococcus garvieae DCC43</name>
    <dbReference type="NCBI Taxonomy" id="1231377"/>
    <lineage>
        <taxon>Bacteria</taxon>
        <taxon>Bacillati</taxon>
        <taxon>Bacillota</taxon>
        <taxon>Bacilli</taxon>
        <taxon>Lactobacillales</taxon>
        <taxon>Streptococcaceae</taxon>
        <taxon>Lactococcus</taxon>
    </lineage>
</organism>
<gene>
    <name evidence="1" type="ORF">C426_1204</name>
</gene>
<sequence>MEWKETIVIKANINRVWLILNDETYLKEIKPQIVQSILIPEKSQGNVKVYQETYQEGKRQETYELTLITNEDSEDLKKQSFNFIVANTIECTGNFSLKKVDEITTMFCYSGLNKGINLIGKTMLKISSKSSVENIIADFLNKVKEVSER</sequence>
<name>K2PIX2_9LACT</name>
<dbReference type="eggNOG" id="ENOG5031F8Y">
    <property type="taxonomic scope" value="Bacteria"/>
</dbReference>
<evidence type="ECO:0000313" key="2">
    <source>
        <dbReference type="Proteomes" id="UP000006787"/>
    </source>
</evidence>
<evidence type="ECO:0000313" key="1">
    <source>
        <dbReference type="EMBL" id="EKF51390.1"/>
    </source>
</evidence>
<comment type="caution">
    <text evidence="1">The sequence shown here is derived from an EMBL/GenBank/DDBJ whole genome shotgun (WGS) entry which is preliminary data.</text>
</comment>
<protein>
    <submittedName>
        <fullName evidence="1">Uncharacterized protein</fullName>
    </submittedName>
</protein>
<dbReference type="Proteomes" id="UP000006787">
    <property type="component" value="Unassembled WGS sequence"/>
</dbReference>
<dbReference type="RefSeq" id="WP_003135716.1">
    <property type="nucleotide sequence ID" value="NZ_AMQS01000014.1"/>
</dbReference>
<accession>K2PIX2</accession>